<evidence type="ECO:0000313" key="3">
    <source>
        <dbReference type="Proteomes" id="UP001195769"/>
    </source>
</evidence>
<dbReference type="InterPro" id="IPR041457">
    <property type="entry name" value="CxC2_KDZ-assoc"/>
</dbReference>
<dbReference type="GeneID" id="64658479"/>
<dbReference type="AlphaFoldDB" id="A0AAD4ED93"/>
<dbReference type="Pfam" id="PF18803">
    <property type="entry name" value="CxC2"/>
    <property type="match status" value="1"/>
</dbReference>
<accession>A0AAD4ED93</accession>
<reference evidence="2" key="1">
    <citation type="journal article" date="2020" name="New Phytol.">
        <title>Comparative genomics reveals dynamic genome evolution in host specialist ectomycorrhizal fungi.</title>
        <authorList>
            <person name="Lofgren L.A."/>
            <person name="Nguyen N.H."/>
            <person name="Vilgalys R."/>
            <person name="Ruytinx J."/>
            <person name="Liao H.L."/>
            <person name="Branco S."/>
            <person name="Kuo A."/>
            <person name="LaButti K."/>
            <person name="Lipzen A."/>
            <person name="Andreopoulos W."/>
            <person name="Pangilinan J."/>
            <person name="Riley R."/>
            <person name="Hundley H."/>
            <person name="Na H."/>
            <person name="Barry K."/>
            <person name="Grigoriev I.V."/>
            <person name="Stajich J.E."/>
            <person name="Kennedy P.G."/>
        </authorList>
    </citation>
    <scope>NUCLEOTIDE SEQUENCE</scope>
    <source>
        <strain evidence="2">FC203</strain>
    </source>
</reference>
<name>A0AAD4ED93_9AGAM</name>
<organism evidence="2 3">
    <name type="scientific">Suillus fuscotomentosus</name>
    <dbReference type="NCBI Taxonomy" id="1912939"/>
    <lineage>
        <taxon>Eukaryota</taxon>
        <taxon>Fungi</taxon>
        <taxon>Dikarya</taxon>
        <taxon>Basidiomycota</taxon>
        <taxon>Agaricomycotina</taxon>
        <taxon>Agaricomycetes</taxon>
        <taxon>Agaricomycetidae</taxon>
        <taxon>Boletales</taxon>
        <taxon>Suillineae</taxon>
        <taxon>Suillaceae</taxon>
        <taxon>Suillus</taxon>
    </lineage>
</organism>
<comment type="caution">
    <text evidence="2">The sequence shown here is derived from an EMBL/GenBank/DDBJ whole genome shotgun (WGS) entry which is preliminary data.</text>
</comment>
<keyword evidence="3" id="KW-1185">Reference proteome</keyword>
<dbReference type="RefSeq" id="XP_041228383.1">
    <property type="nucleotide sequence ID" value="XM_041364181.1"/>
</dbReference>
<sequence length="129" mass="14925">MVIVDKSGVHRLEVRCCECPNAMSPDIQMFRHRFFPASFNRPKTVFTFRVLDDFLLDSLECGTLAMNYYSKLRELIRVARQWRQLKTMKWHGFGHRSDNPSTGELALFCPACPQPGINVLLSEDESLDE</sequence>
<proteinExistence type="predicted"/>
<protein>
    <recommendedName>
        <fullName evidence="1">CxC2-like cysteine cluster KDZ transposase-associated domain-containing protein</fullName>
    </recommendedName>
</protein>
<evidence type="ECO:0000313" key="2">
    <source>
        <dbReference type="EMBL" id="KAG1902808.1"/>
    </source>
</evidence>
<feature type="domain" description="CxC2-like cysteine cluster KDZ transposase-associated" evidence="1">
    <location>
        <begin position="1"/>
        <end position="75"/>
    </location>
</feature>
<evidence type="ECO:0000259" key="1">
    <source>
        <dbReference type="Pfam" id="PF18803"/>
    </source>
</evidence>
<dbReference type="Proteomes" id="UP001195769">
    <property type="component" value="Unassembled WGS sequence"/>
</dbReference>
<gene>
    <name evidence="2" type="ORF">F5891DRAFT_1127442</name>
</gene>
<dbReference type="EMBL" id="JABBWK010000015">
    <property type="protein sequence ID" value="KAG1902808.1"/>
    <property type="molecule type" value="Genomic_DNA"/>
</dbReference>